<evidence type="ECO:0000256" key="9">
    <source>
        <dbReference type="ARBA" id="ARBA00023098"/>
    </source>
</evidence>
<gene>
    <name evidence="11" type="primary">lpxB</name>
    <name evidence="12" type="ORF">A8O14_02870</name>
</gene>
<keyword evidence="6 11" id="KW-0441">Lipid A biosynthesis</keyword>
<comment type="similarity">
    <text evidence="2 11">Belongs to the LpxB family.</text>
</comment>
<dbReference type="InterPro" id="IPR003835">
    <property type="entry name" value="Glyco_trans_19"/>
</dbReference>
<dbReference type="GO" id="GO:0005543">
    <property type="term" value="F:phospholipid binding"/>
    <property type="evidence" value="ECO:0007669"/>
    <property type="project" value="TreeGrafter"/>
</dbReference>
<dbReference type="GO" id="GO:0009245">
    <property type="term" value="P:lipid A biosynthetic process"/>
    <property type="evidence" value="ECO:0007669"/>
    <property type="project" value="UniProtKB-UniRule"/>
</dbReference>
<dbReference type="Pfam" id="PF02684">
    <property type="entry name" value="LpxB"/>
    <property type="match status" value="1"/>
</dbReference>
<reference evidence="13" key="1">
    <citation type="submission" date="2016-05" db="EMBL/GenBank/DDBJ databases">
        <title>Polynucleobacter sp. QLW-P1FAT50C-4 genome.</title>
        <authorList>
            <person name="Hahn M.W."/>
        </authorList>
    </citation>
    <scope>NUCLEOTIDE SEQUENCE [LARGE SCALE GENOMIC DNA]</scope>
    <source>
        <strain evidence="13">QLW-P1FAT50C-4</strain>
    </source>
</reference>
<sequence>MILLPPPHAALFGNDRNTLPKLACVAGEPSGDLLAAPVLSALNQIPDMAGLDVYGIGGPRMQAEGMHSHWPMETLSVRGYVEAIKQLPAILRLRKELIAKLLGEGRPDVFLGIDAPDFNLGVELQLRKAGIPTLHFVSPSIWAWRAGRIKKIVQAVDRMLCIFPFETEIYDRAGVASTYVGHPLASEIPLEPNPQLAREKIARTLQLPANELDGLVIAVLPGSRGSEIELIAPVFFETMNLLTHKLKGQKLHFLIPVATPRLREPLEQLLLNTKKSNPDIQIHLLDGMADEVLEASDVVLIASGTATLQAALWKKPMVISYKVPWLTAQIMKRQGYLPYVGLPNILCGEFVVPELLQDDATAEKLSAAILDWLNNPEKVAKLKERFSQMHETLRRPTGLLVAQAVAQTITNTHKQRASS</sequence>
<evidence type="ECO:0000313" key="12">
    <source>
        <dbReference type="EMBL" id="ANI99127.1"/>
    </source>
</evidence>
<dbReference type="Gene3D" id="3.40.50.2000">
    <property type="entry name" value="Glycogen Phosphorylase B"/>
    <property type="match status" value="1"/>
</dbReference>
<name>A0A191UDU7_9BURK</name>
<dbReference type="AlphaFoldDB" id="A0A191UDU7"/>
<dbReference type="PANTHER" id="PTHR30372">
    <property type="entry name" value="LIPID-A-DISACCHARIDE SYNTHASE"/>
    <property type="match status" value="1"/>
</dbReference>
<dbReference type="HAMAP" id="MF_00392">
    <property type="entry name" value="LpxB"/>
    <property type="match status" value="1"/>
</dbReference>
<dbReference type="Proteomes" id="UP000078463">
    <property type="component" value="Chromosome"/>
</dbReference>
<accession>A0A191UDU7</accession>
<dbReference type="GO" id="GO:0016020">
    <property type="term" value="C:membrane"/>
    <property type="evidence" value="ECO:0007669"/>
    <property type="project" value="GOC"/>
</dbReference>
<comment type="pathway">
    <text evidence="11">Bacterial outer membrane biogenesis; LPS lipid A biosynthesis.</text>
</comment>
<dbReference type="RefSeq" id="WP_068948132.1">
    <property type="nucleotide sequence ID" value="NZ_CP015922.1"/>
</dbReference>
<evidence type="ECO:0000256" key="2">
    <source>
        <dbReference type="ARBA" id="ARBA00007868"/>
    </source>
</evidence>
<evidence type="ECO:0000256" key="8">
    <source>
        <dbReference type="ARBA" id="ARBA00022679"/>
    </source>
</evidence>
<keyword evidence="9 11" id="KW-0443">Lipid metabolism</keyword>
<keyword evidence="5 11" id="KW-0444">Lipid biosynthesis</keyword>
<proteinExistence type="inferred from homology"/>
<keyword evidence="7 11" id="KW-0328">Glycosyltransferase</keyword>
<dbReference type="EMBL" id="CP015922">
    <property type="protein sequence ID" value="ANI99127.1"/>
    <property type="molecule type" value="Genomic_DNA"/>
</dbReference>
<dbReference type="UniPathway" id="UPA00973"/>
<dbReference type="SUPFAM" id="SSF53756">
    <property type="entry name" value="UDP-Glycosyltransferase/glycogen phosphorylase"/>
    <property type="match status" value="1"/>
</dbReference>
<keyword evidence="13" id="KW-1185">Reference proteome</keyword>
<dbReference type="EC" id="2.4.1.182" evidence="3 11"/>
<evidence type="ECO:0000256" key="10">
    <source>
        <dbReference type="ARBA" id="ARBA00048975"/>
    </source>
</evidence>
<dbReference type="KEGG" id="pwu:A8O14_02870"/>
<dbReference type="NCBIfam" id="TIGR00215">
    <property type="entry name" value="lpxB"/>
    <property type="match status" value="1"/>
</dbReference>
<evidence type="ECO:0000313" key="13">
    <source>
        <dbReference type="Proteomes" id="UP000078463"/>
    </source>
</evidence>
<dbReference type="GO" id="GO:0008915">
    <property type="term" value="F:lipid-A-disaccharide synthase activity"/>
    <property type="evidence" value="ECO:0007669"/>
    <property type="project" value="UniProtKB-UniRule"/>
</dbReference>
<keyword evidence="8 11" id="KW-0808">Transferase</keyword>
<evidence type="ECO:0000256" key="3">
    <source>
        <dbReference type="ARBA" id="ARBA00012687"/>
    </source>
</evidence>
<evidence type="ECO:0000256" key="7">
    <source>
        <dbReference type="ARBA" id="ARBA00022676"/>
    </source>
</evidence>
<comment type="catalytic activity">
    <reaction evidence="10 11">
        <text>a lipid X + a UDP-2-N,3-O-bis[(3R)-3-hydroxyacyl]-alpha-D-glucosamine = a lipid A disaccharide + UDP + H(+)</text>
        <dbReference type="Rhea" id="RHEA:67828"/>
        <dbReference type="ChEBI" id="CHEBI:15378"/>
        <dbReference type="ChEBI" id="CHEBI:58223"/>
        <dbReference type="ChEBI" id="CHEBI:137748"/>
        <dbReference type="ChEBI" id="CHEBI:176338"/>
        <dbReference type="ChEBI" id="CHEBI:176343"/>
        <dbReference type="EC" id="2.4.1.182"/>
    </reaction>
</comment>
<dbReference type="OrthoDB" id="9801642at2"/>
<organism evidence="12 13">
    <name type="scientific">Polynucleobacter wuianus</name>
    <dbReference type="NCBI Taxonomy" id="1743168"/>
    <lineage>
        <taxon>Bacteria</taxon>
        <taxon>Pseudomonadati</taxon>
        <taxon>Pseudomonadota</taxon>
        <taxon>Betaproteobacteria</taxon>
        <taxon>Burkholderiales</taxon>
        <taxon>Burkholderiaceae</taxon>
        <taxon>Polynucleobacter</taxon>
    </lineage>
</organism>
<dbReference type="STRING" id="1743168.A8O14_02870"/>
<evidence type="ECO:0000256" key="5">
    <source>
        <dbReference type="ARBA" id="ARBA00022516"/>
    </source>
</evidence>
<dbReference type="CDD" id="cd01635">
    <property type="entry name" value="Glycosyltransferase_GTB-type"/>
    <property type="match status" value="1"/>
</dbReference>
<evidence type="ECO:0000256" key="6">
    <source>
        <dbReference type="ARBA" id="ARBA00022556"/>
    </source>
</evidence>
<comment type="function">
    <text evidence="1 11">Condensation of UDP-2,3-diacylglucosamine and 2,3-diacylglucosamine-1-phosphate to form lipid A disaccharide, a precursor of lipid A, a phosphorylated glycolipid that anchors the lipopolysaccharide to the outer membrane of the cell.</text>
</comment>
<dbReference type="PANTHER" id="PTHR30372:SF4">
    <property type="entry name" value="LIPID-A-DISACCHARIDE SYNTHASE, MITOCHONDRIAL-RELATED"/>
    <property type="match status" value="1"/>
</dbReference>
<evidence type="ECO:0000256" key="4">
    <source>
        <dbReference type="ARBA" id="ARBA00020902"/>
    </source>
</evidence>
<protein>
    <recommendedName>
        <fullName evidence="4 11">Lipid-A-disaccharide synthase</fullName>
        <ecNumber evidence="3 11">2.4.1.182</ecNumber>
    </recommendedName>
</protein>
<evidence type="ECO:0000256" key="1">
    <source>
        <dbReference type="ARBA" id="ARBA00002056"/>
    </source>
</evidence>
<evidence type="ECO:0000256" key="11">
    <source>
        <dbReference type="HAMAP-Rule" id="MF_00392"/>
    </source>
</evidence>